<evidence type="ECO:0000313" key="3">
    <source>
        <dbReference type="Proteomes" id="UP000683575"/>
    </source>
</evidence>
<accession>A0A975T446</accession>
<organism evidence="2 3">
    <name type="scientific">Nocardioides panacis</name>
    <dbReference type="NCBI Taxonomy" id="2849501"/>
    <lineage>
        <taxon>Bacteria</taxon>
        <taxon>Bacillati</taxon>
        <taxon>Actinomycetota</taxon>
        <taxon>Actinomycetes</taxon>
        <taxon>Propionibacteriales</taxon>
        <taxon>Nocardioidaceae</taxon>
        <taxon>Nocardioides</taxon>
    </lineage>
</organism>
<dbReference type="Proteomes" id="UP000683575">
    <property type="component" value="Chromosome"/>
</dbReference>
<protein>
    <submittedName>
        <fullName evidence="2">VWA domain-containing protein</fullName>
    </submittedName>
</protein>
<dbReference type="Pfam" id="PF13519">
    <property type="entry name" value="VWA_2"/>
    <property type="match status" value="1"/>
</dbReference>
<dbReference type="KEGG" id="nps:KRR39_16465"/>
<keyword evidence="3" id="KW-1185">Reference proteome</keyword>
<feature type="domain" description="VWFA" evidence="1">
    <location>
        <begin position="9"/>
        <end position="89"/>
    </location>
</feature>
<evidence type="ECO:0000259" key="1">
    <source>
        <dbReference type="Pfam" id="PF13519"/>
    </source>
</evidence>
<dbReference type="AlphaFoldDB" id="A0A975T446"/>
<reference evidence="2" key="1">
    <citation type="submission" date="2021-06" db="EMBL/GenBank/DDBJ databases">
        <title>Complete genome sequence of Nocardioides sp. G188.</title>
        <authorList>
            <person name="Im W.-T."/>
        </authorList>
    </citation>
    <scope>NUCLEOTIDE SEQUENCE</scope>
    <source>
        <strain evidence="2">G188</strain>
    </source>
</reference>
<dbReference type="PROSITE" id="PS51257">
    <property type="entry name" value="PROKAR_LIPOPROTEIN"/>
    <property type="match status" value="1"/>
</dbReference>
<dbReference type="InterPro" id="IPR002035">
    <property type="entry name" value="VWF_A"/>
</dbReference>
<gene>
    <name evidence="2" type="ORF">KRR39_16465</name>
</gene>
<sequence>MSGERLAVAATVAAACALRAPGQHAVIAFAGDVRTLRHLHGQDPAASVVDRVLALRGHGVTQLADALRAASAELAGARAQRRVVVLLSDCRHTDEDPLPVARTVPDLVVLAPRDDAEQAHAFAAAAGARCAELDGADSAPALLRDLL</sequence>
<dbReference type="EMBL" id="CP077062">
    <property type="protein sequence ID" value="QWZ10620.1"/>
    <property type="molecule type" value="Genomic_DNA"/>
</dbReference>
<name>A0A975T446_9ACTN</name>
<evidence type="ECO:0000313" key="2">
    <source>
        <dbReference type="EMBL" id="QWZ10620.1"/>
    </source>
</evidence>
<proteinExistence type="predicted"/>